<keyword evidence="2" id="KW-0479">Metal-binding</keyword>
<feature type="compositionally biased region" description="Pro residues" evidence="6">
    <location>
        <begin position="91"/>
        <end position="100"/>
    </location>
</feature>
<evidence type="ECO:0000256" key="4">
    <source>
        <dbReference type="ARBA" id="ARBA00023289"/>
    </source>
</evidence>
<comment type="similarity">
    <text evidence="5">Belongs to the HIPP family.</text>
</comment>
<dbReference type="InterPro" id="IPR006121">
    <property type="entry name" value="HMA_dom"/>
</dbReference>
<dbReference type="PROSITE" id="PS50846">
    <property type="entry name" value="HMA_2"/>
    <property type="match status" value="1"/>
</dbReference>
<evidence type="ECO:0000256" key="3">
    <source>
        <dbReference type="ARBA" id="ARBA00023288"/>
    </source>
</evidence>
<dbReference type="EMBL" id="JBJKBG010000001">
    <property type="protein sequence ID" value="KAL3755712.1"/>
    <property type="molecule type" value="Genomic_DNA"/>
</dbReference>
<evidence type="ECO:0000313" key="9">
    <source>
        <dbReference type="Proteomes" id="UP001634007"/>
    </source>
</evidence>
<evidence type="ECO:0000256" key="5">
    <source>
        <dbReference type="ARBA" id="ARBA00024045"/>
    </source>
</evidence>
<gene>
    <name evidence="8" type="ORF">ACJRO7_002720</name>
</gene>
<dbReference type="PANTHER" id="PTHR45811">
    <property type="entry name" value="COPPER TRANSPORT PROTEIN FAMILY-RELATED"/>
    <property type="match status" value="1"/>
</dbReference>
<dbReference type="Gene3D" id="3.30.70.100">
    <property type="match status" value="1"/>
</dbReference>
<evidence type="ECO:0000256" key="6">
    <source>
        <dbReference type="SAM" id="MobiDB-lite"/>
    </source>
</evidence>
<dbReference type="Pfam" id="PF00403">
    <property type="entry name" value="HMA"/>
    <property type="match status" value="1"/>
</dbReference>
<comment type="caution">
    <text evidence="8">The sequence shown here is derived from an EMBL/GenBank/DDBJ whole genome shotgun (WGS) entry which is preliminary data.</text>
</comment>
<sequence length="100" mass="11485">MQTVIVKVDWSSEKHKKKVIELVSKNEEVQSFNVDDKNKQLTVNGSMDPISLLKKMRKKVPTADIVYMESEASRMLEASQRQSNPRNWEPSAPPLPGYLR</sequence>
<feature type="region of interest" description="Disordered" evidence="6">
    <location>
        <begin position="74"/>
        <end position="100"/>
    </location>
</feature>
<evidence type="ECO:0000313" key="8">
    <source>
        <dbReference type="EMBL" id="KAL3755712.1"/>
    </source>
</evidence>
<dbReference type="InterPro" id="IPR051863">
    <property type="entry name" value="HIPP"/>
</dbReference>
<dbReference type="Proteomes" id="UP001634007">
    <property type="component" value="Unassembled WGS sequence"/>
</dbReference>
<reference evidence="8 9" key="1">
    <citation type="submission" date="2024-11" db="EMBL/GenBank/DDBJ databases">
        <title>Chromosome-level genome assembly of Eucalyptus globulus Labill. provides insights into its genome evolution.</title>
        <authorList>
            <person name="Li X."/>
        </authorList>
    </citation>
    <scope>NUCLEOTIDE SEQUENCE [LARGE SCALE GENOMIC DNA]</scope>
    <source>
        <strain evidence="8">CL2024</strain>
        <tissue evidence="8">Fresh tender leaves</tissue>
    </source>
</reference>
<proteinExistence type="inferred from homology"/>
<dbReference type="GO" id="GO:0046872">
    <property type="term" value="F:metal ion binding"/>
    <property type="evidence" value="ECO:0007669"/>
    <property type="project" value="UniProtKB-KW"/>
</dbReference>
<keyword evidence="1" id="KW-0488">Methylation</keyword>
<accession>A0ABD3LWE0</accession>
<evidence type="ECO:0000256" key="2">
    <source>
        <dbReference type="ARBA" id="ARBA00022723"/>
    </source>
</evidence>
<protein>
    <recommendedName>
        <fullName evidence="7">HMA domain-containing protein</fullName>
    </recommendedName>
</protein>
<evidence type="ECO:0000256" key="1">
    <source>
        <dbReference type="ARBA" id="ARBA00022481"/>
    </source>
</evidence>
<dbReference type="PANTHER" id="PTHR45811:SF80">
    <property type="entry name" value="COPPER TRANSPORT PROTEIN FAMILY-RELATED"/>
    <property type="match status" value="1"/>
</dbReference>
<keyword evidence="3" id="KW-0449">Lipoprotein</keyword>
<organism evidence="8 9">
    <name type="scientific">Eucalyptus globulus</name>
    <name type="common">Tasmanian blue gum</name>
    <dbReference type="NCBI Taxonomy" id="34317"/>
    <lineage>
        <taxon>Eukaryota</taxon>
        <taxon>Viridiplantae</taxon>
        <taxon>Streptophyta</taxon>
        <taxon>Embryophyta</taxon>
        <taxon>Tracheophyta</taxon>
        <taxon>Spermatophyta</taxon>
        <taxon>Magnoliopsida</taxon>
        <taxon>eudicotyledons</taxon>
        <taxon>Gunneridae</taxon>
        <taxon>Pentapetalae</taxon>
        <taxon>rosids</taxon>
        <taxon>malvids</taxon>
        <taxon>Myrtales</taxon>
        <taxon>Myrtaceae</taxon>
        <taxon>Myrtoideae</taxon>
        <taxon>Eucalypteae</taxon>
        <taxon>Eucalyptus</taxon>
    </lineage>
</organism>
<keyword evidence="4" id="KW-0636">Prenylation</keyword>
<keyword evidence="9" id="KW-1185">Reference proteome</keyword>
<feature type="domain" description="HMA" evidence="7">
    <location>
        <begin position="1"/>
        <end position="68"/>
    </location>
</feature>
<name>A0ABD3LWE0_EUCGL</name>
<dbReference type="AlphaFoldDB" id="A0ABD3LWE0"/>
<evidence type="ECO:0000259" key="7">
    <source>
        <dbReference type="PROSITE" id="PS50846"/>
    </source>
</evidence>